<accession>A0A9W7GCQ8</accession>
<feature type="region of interest" description="Disordered" evidence="1">
    <location>
        <begin position="1"/>
        <end position="20"/>
    </location>
</feature>
<reference evidence="4" key="1">
    <citation type="journal article" date="2023" name="Commun. Biol.">
        <title>Genome analysis of Parmales, the sister group of diatoms, reveals the evolutionary specialization of diatoms from phago-mixotrophs to photoautotrophs.</title>
        <authorList>
            <person name="Ban H."/>
            <person name="Sato S."/>
            <person name="Yoshikawa S."/>
            <person name="Yamada K."/>
            <person name="Nakamura Y."/>
            <person name="Ichinomiya M."/>
            <person name="Sato N."/>
            <person name="Blanc-Mathieu R."/>
            <person name="Endo H."/>
            <person name="Kuwata A."/>
            <person name="Ogata H."/>
        </authorList>
    </citation>
    <scope>NUCLEOTIDE SEQUENCE [LARGE SCALE GENOMIC DNA]</scope>
</reference>
<dbReference type="AlphaFoldDB" id="A0A9W7GCQ8"/>
<dbReference type="EMBL" id="BRYA01000152">
    <property type="protein sequence ID" value="GMI41483.1"/>
    <property type="molecule type" value="Genomic_DNA"/>
</dbReference>
<evidence type="ECO:0000256" key="1">
    <source>
        <dbReference type="SAM" id="MobiDB-lite"/>
    </source>
</evidence>
<organism evidence="3 4">
    <name type="scientific">Triparma columacea</name>
    <dbReference type="NCBI Taxonomy" id="722753"/>
    <lineage>
        <taxon>Eukaryota</taxon>
        <taxon>Sar</taxon>
        <taxon>Stramenopiles</taxon>
        <taxon>Ochrophyta</taxon>
        <taxon>Bolidophyceae</taxon>
        <taxon>Parmales</taxon>
        <taxon>Triparmaceae</taxon>
        <taxon>Triparma</taxon>
    </lineage>
</organism>
<evidence type="ECO:0000313" key="3">
    <source>
        <dbReference type="EMBL" id="GMI41483.1"/>
    </source>
</evidence>
<name>A0A9W7GCQ8_9STRA</name>
<feature type="transmembrane region" description="Helical" evidence="2">
    <location>
        <begin position="316"/>
        <end position="335"/>
    </location>
</feature>
<feature type="compositionally biased region" description="Acidic residues" evidence="1">
    <location>
        <begin position="485"/>
        <end position="501"/>
    </location>
</feature>
<gene>
    <name evidence="3" type="ORF">TrCOL_g11320</name>
</gene>
<keyword evidence="4" id="KW-1185">Reference proteome</keyword>
<keyword evidence="2" id="KW-0472">Membrane</keyword>
<keyword evidence="2" id="KW-0812">Transmembrane</keyword>
<dbReference type="OrthoDB" id="189598at2759"/>
<sequence>MSKPSPFQPQADLASTFPDEVIPPPAAWLRPAALLLADAVSYIASQKAGPASPPPPHLEPLMNFLKAQGPTKNIKPSDPTLVTEETTVNVVTERPLLDASKYSINDRTKRRRSSVSIGSGQVEMVEREFTVGDKNSSQVAPFGDESSYSERLTPNVSASVTEKVIGEFSTVPTSTIVVFEPKLEGGTLKDGVVLKDLVRNTRGLGSFVEAFLQPISAFLSYIPAPFLPLWGPFAIAGLTNTSLGDGTESITRAFVVMMMLYGIGGSVFSCILAMDFHVGTFSLIIRNAKLTILLNIGSRLVYTVAAISHYPHTANVSWLVFQLIGTAFYSFLDAIKITQMMRFTEEGYEAVFGSAIAGFLNFCVYVFNFIFELCRHFAILKLMSDSDEVNVVAVLPARLFGSELVITNLNLMNVTFTTSMVLALRTALLTISTGGKRFVVLNTPINFKAVYRPAALPIIGDDDPGKADEDPPPDGIGDENREDPQPDGESDEDPPGEDPQPEESPAPKPQNLGLNF</sequence>
<feature type="transmembrane region" description="Helical" evidence="2">
    <location>
        <begin position="347"/>
        <end position="371"/>
    </location>
</feature>
<protein>
    <submittedName>
        <fullName evidence="3">Uncharacterized protein</fullName>
    </submittedName>
</protein>
<feature type="transmembrane region" description="Helical" evidence="2">
    <location>
        <begin position="253"/>
        <end position="278"/>
    </location>
</feature>
<evidence type="ECO:0000256" key="2">
    <source>
        <dbReference type="SAM" id="Phobius"/>
    </source>
</evidence>
<dbReference type="Proteomes" id="UP001165065">
    <property type="component" value="Unassembled WGS sequence"/>
</dbReference>
<proteinExistence type="predicted"/>
<evidence type="ECO:0000313" key="4">
    <source>
        <dbReference type="Proteomes" id="UP001165065"/>
    </source>
</evidence>
<comment type="caution">
    <text evidence="3">The sequence shown here is derived from an EMBL/GenBank/DDBJ whole genome shotgun (WGS) entry which is preliminary data.</text>
</comment>
<keyword evidence="2" id="KW-1133">Transmembrane helix</keyword>
<feature type="region of interest" description="Disordered" evidence="1">
    <location>
        <begin position="459"/>
        <end position="516"/>
    </location>
</feature>